<evidence type="ECO:0000313" key="3">
    <source>
        <dbReference type="EMBL" id="KAF0916136.1"/>
    </source>
</evidence>
<accession>A0A6G1DUN5</accession>
<comment type="caution">
    <text evidence="3">The sequence shown here is derived from an EMBL/GenBank/DDBJ whole genome shotgun (WGS) entry which is preliminary data.</text>
</comment>
<evidence type="ECO:0000256" key="1">
    <source>
        <dbReference type="SAM" id="MobiDB-lite"/>
    </source>
</evidence>
<gene>
    <name evidence="3" type="ORF">E2562_000736</name>
</gene>
<protein>
    <submittedName>
        <fullName evidence="3">Uncharacterized protein</fullName>
    </submittedName>
</protein>
<feature type="compositionally biased region" description="Basic and acidic residues" evidence="1">
    <location>
        <begin position="9"/>
        <end position="24"/>
    </location>
</feature>
<reference evidence="3 4" key="1">
    <citation type="submission" date="2019-11" db="EMBL/GenBank/DDBJ databases">
        <title>Whole genome sequence of Oryza granulata.</title>
        <authorList>
            <person name="Li W."/>
        </authorList>
    </citation>
    <scope>NUCLEOTIDE SEQUENCE [LARGE SCALE GENOMIC DNA]</scope>
    <source>
        <strain evidence="4">cv. Menghai</strain>
        <tissue evidence="3">Leaf</tissue>
    </source>
</reference>
<proteinExistence type="predicted"/>
<feature type="region of interest" description="Disordered" evidence="1">
    <location>
        <begin position="52"/>
        <end position="77"/>
    </location>
</feature>
<feature type="region of interest" description="Disordered" evidence="1">
    <location>
        <begin position="1"/>
        <end position="24"/>
    </location>
</feature>
<dbReference type="AlphaFoldDB" id="A0A6G1DUN5"/>
<name>A0A6G1DUN5_9ORYZ</name>
<evidence type="ECO:0000256" key="2">
    <source>
        <dbReference type="SAM" id="Phobius"/>
    </source>
</evidence>
<keyword evidence="2" id="KW-0812">Transmembrane</keyword>
<evidence type="ECO:0000313" key="4">
    <source>
        <dbReference type="Proteomes" id="UP000479710"/>
    </source>
</evidence>
<dbReference type="Proteomes" id="UP000479710">
    <property type="component" value="Unassembled WGS sequence"/>
</dbReference>
<feature type="transmembrane region" description="Helical" evidence="2">
    <location>
        <begin position="102"/>
        <end position="123"/>
    </location>
</feature>
<sequence>MARSQMKRRWQEEVAAKGDTRSASRWRRWEEIGAAEGMRIGDARGHHKSGVCLGEEIGRSPSAAESLPNPPNPPGSYSRIQIGGVRVSVFPMAAARGARSRVSAAAFVAVVLVAGLATGGTAAEIRRQ</sequence>
<dbReference type="EMBL" id="SPHZ02000005">
    <property type="protein sequence ID" value="KAF0916136.1"/>
    <property type="molecule type" value="Genomic_DNA"/>
</dbReference>
<keyword evidence="2" id="KW-0472">Membrane</keyword>
<organism evidence="3 4">
    <name type="scientific">Oryza meyeriana var. granulata</name>
    <dbReference type="NCBI Taxonomy" id="110450"/>
    <lineage>
        <taxon>Eukaryota</taxon>
        <taxon>Viridiplantae</taxon>
        <taxon>Streptophyta</taxon>
        <taxon>Embryophyta</taxon>
        <taxon>Tracheophyta</taxon>
        <taxon>Spermatophyta</taxon>
        <taxon>Magnoliopsida</taxon>
        <taxon>Liliopsida</taxon>
        <taxon>Poales</taxon>
        <taxon>Poaceae</taxon>
        <taxon>BOP clade</taxon>
        <taxon>Oryzoideae</taxon>
        <taxon>Oryzeae</taxon>
        <taxon>Oryzinae</taxon>
        <taxon>Oryza</taxon>
        <taxon>Oryza meyeriana</taxon>
    </lineage>
</organism>
<keyword evidence="2" id="KW-1133">Transmembrane helix</keyword>
<keyword evidence="4" id="KW-1185">Reference proteome</keyword>